<proteinExistence type="predicted"/>
<keyword evidence="3" id="KW-1185">Reference proteome</keyword>
<dbReference type="SUPFAM" id="SSF52218">
    <property type="entry name" value="Flavoproteins"/>
    <property type="match status" value="1"/>
</dbReference>
<dbReference type="Proteomes" id="UP000610862">
    <property type="component" value="Unassembled WGS sequence"/>
</dbReference>
<comment type="caution">
    <text evidence="2">The sequence shown here is derived from an EMBL/GenBank/DDBJ whole genome shotgun (WGS) entry which is preliminary data.</text>
</comment>
<gene>
    <name evidence="2" type="ORF">H8692_08170</name>
</gene>
<dbReference type="InterPro" id="IPR029039">
    <property type="entry name" value="Flavoprotein-like_sf"/>
</dbReference>
<evidence type="ECO:0000259" key="1">
    <source>
        <dbReference type="Pfam" id="PF02525"/>
    </source>
</evidence>
<feature type="domain" description="Flavodoxin-like fold" evidence="1">
    <location>
        <begin position="5"/>
        <end position="187"/>
    </location>
</feature>
<dbReference type="Pfam" id="PF02525">
    <property type="entry name" value="Flavodoxin_2"/>
    <property type="match status" value="1"/>
</dbReference>
<reference evidence="2" key="1">
    <citation type="submission" date="2020-08" db="EMBL/GenBank/DDBJ databases">
        <title>Genome public.</title>
        <authorList>
            <person name="Liu C."/>
            <person name="Sun Q."/>
        </authorList>
    </citation>
    <scope>NUCLEOTIDE SEQUENCE</scope>
    <source>
        <strain evidence="2">NSJ-24</strain>
    </source>
</reference>
<sequence>MKTMKKILFVNACVRPQSRTNVLAKYLLDKLDGQTEELDLGKEDIEPLNLERLEKRDLYISNKDFSDDMFRYAKQFVGADIVVIAAPYWDLSFPAVVKSYIEAVSVQGLTFHYTEEGIPEGLGNVKKVIYVTTAGGPIGEFNLGFDYVKAVCSGLYGIGDIVCHKAEMLDIVGADVEGILKNTMQEIDQVYGV</sequence>
<accession>A0A926E6G4</accession>
<dbReference type="AlphaFoldDB" id="A0A926E6G4"/>
<evidence type="ECO:0000313" key="2">
    <source>
        <dbReference type="EMBL" id="MBC8568730.1"/>
    </source>
</evidence>
<evidence type="ECO:0000313" key="3">
    <source>
        <dbReference type="Proteomes" id="UP000610862"/>
    </source>
</evidence>
<protein>
    <submittedName>
        <fullName evidence="2">NAD(P)H-dependent oxidoreductase</fullName>
    </submittedName>
</protein>
<dbReference type="InterPro" id="IPR050104">
    <property type="entry name" value="FMN-dep_NADH:Q_OxRdtase_AzoR1"/>
</dbReference>
<dbReference type="PANTHER" id="PTHR43741">
    <property type="entry name" value="FMN-DEPENDENT NADH-AZOREDUCTASE 1"/>
    <property type="match status" value="1"/>
</dbReference>
<dbReference type="PANTHER" id="PTHR43741:SF4">
    <property type="entry name" value="FMN-DEPENDENT NADH:QUINONE OXIDOREDUCTASE"/>
    <property type="match status" value="1"/>
</dbReference>
<name>A0A926E6G4_9FIRM</name>
<dbReference type="InterPro" id="IPR003680">
    <property type="entry name" value="Flavodoxin_fold"/>
</dbReference>
<dbReference type="EMBL" id="JACRTA010000003">
    <property type="protein sequence ID" value="MBC8568730.1"/>
    <property type="molecule type" value="Genomic_DNA"/>
</dbReference>
<organism evidence="2 3">
    <name type="scientific">Lentihominibacter hominis</name>
    <dbReference type="NCBI Taxonomy" id="2763645"/>
    <lineage>
        <taxon>Bacteria</taxon>
        <taxon>Bacillati</taxon>
        <taxon>Bacillota</taxon>
        <taxon>Clostridia</taxon>
        <taxon>Peptostreptococcales</taxon>
        <taxon>Anaerovoracaceae</taxon>
        <taxon>Lentihominibacter</taxon>
    </lineage>
</organism>
<dbReference type="Gene3D" id="3.40.50.360">
    <property type="match status" value="1"/>
</dbReference>